<keyword evidence="2" id="KW-1185">Reference proteome</keyword>
<evidence type="ECO:0000313" key="1">
    <source>
        <dbReference type="EMBL" id="KAI0088014.1"/>
    </source>
</evidence>
<name>A0ACB8U1R1_9APHY</name>
<dbReference type="Proteomes" id="UP001055072">
    <property type="component" value="Unassembled WGS sequence"/>
</dbReference>
<dbReference type="EMBL" id="MU274915">
    <property type="protein sequence ID" value="KAI0088014.1"/>
    <property type="molecule type" value="Genomic_DNA"/>
</dbReference>
<accession>A0ACB8U1R1</accession>
<protein>
    <submittedName>
        <fullName evidence="1">Uncharacterized protein</fullName>
    </submittedName>
</protein>
<proteinExistence type="predicted"/>
<comment type="caution">
    <text evidence="1">The sequence shown here is derived from an EMBL/GenBank/DDBJ whole genome shotgun (WGS) entry which is preliminary data.</text>
</comment>
<organism evidence="1 2">
    <name type="scientific">Irpex rosettiformis</name>
    <dbReference type="NCBI Taxonomy" id="378272"/>
    <lineage>
        <taxon>Eukaryota</taxon>
        <taxon>Fungi</taxon>
        <taxon>Dikarya</taxon>
        <taxon>Basidiomycota</taxon>
        <taxon>Agaricomycotina</taxon>
        <taxon>Agaricomycetes</taxon>
        <taxon>Polyporales</taxon>
        <taxon>Irpicaceae</taxon>
        <taxon>Irpex</taxon>
    </lineage>
</organism>
<reference evidence="1" key="1">
    <citation type="journal article" date="2021" name="Environ. Microbiol.">
        <title>Gene family expansions and transcriptome signatures uncover fungal adaptations to wood decay.</title>
        <authorList>
            <person name="Hage H."/>
            <person name="Miyauchi S."/>
            <person name="Viragh M."/>
            <person name="Drula E."/>
            <person name="Min B."/>
            <person name="Chaduli D."/>
            <person name="Navarro D."/>
            <person name="Favel A."/>
            <person name="Norest M."/>
            <person name="Lesage-Meessen L."/>
            <person name="Balint B."/>
            <person name="Merenyi Z."/>
            <person name="de Eugenio L."/>
            <person name="Morin E."/>
            <person name="Martinez A.T."/>
            <person name="Baldrian P."/>
            <person name="Stursova M."/>
            <person name="Martinez M.J."/>
            <person name="Novotny C."/>
            <person name="Magnuson J.K."/>
            <person name="Spatafora J.W."/>
            <person name="Maurice S."/>
            <person name="Pangilinan J."/>
            <person name="Andreopoulos W."/>
            <person name="LaButti K."/>
            <person name="Hundley H."/>
            <person name="Na H."/>
            <person name="Kuo A."/>
            <person name="Barry K."/>
            <person name="Lipzen A."/>
            <person name="Henrissat B."/>
            <person name="Riley R."/>
            <person name="Ahrendt S."/>
            <person name="Nagy L.G."/>
            <person name="Grigoriev I.V."/>
            <person name="Martin F."/>
            <person name="Rosso M.N."/>
        </authorList>
    </citation>
    <scope>NUCLEOTIDE SEQUENCE</scope>
    <source>
        <strain evidence="1">CBS 384.51</strain>
    </source>
</reference>
<gene>
    <name evidence="1" type="ORF">BDY19DRAFT_204627</name>
</gene>
<sequence length="86" mass="9350">MAGVNTTLGTTSGRYSTRDTWRLSSPLDHAFLAAFPPQLFSIQKGIGAQRLFLFWSPSSTSTVSVLAQFLLQPTYTGIGSALSFLY</sequence>
<evidence type="ECO:0000313" key="2">
    <source>
        <dbReference type="Proteomes" id="UP001055072"/>
    </source>
</evidence>